<protein>
    <submittedName>
        <fullName evidence="1">Uncharacterized protein</fullName>
    </submittedName>
</protein>
<organism evidence="1 2">
    <name type="scientific">Streptomyces virginiae</name>
    <name type="common">Streptomyces cinnamonensis</name>
    <dbReference type="NCBI Taxonomy" id="1961"/>
    <lineage>
        <taxon>Bacteria</taxon>
        <taxon>Bacillati</taxon>
        <taxon>Actinomycetota</taxon>
        <taxon>Actinomycetes</taxon>
        <taxon>Kitasatosporales</taxon>
        <taxon>Streptomycetaceae</taxon>
        <taxon>Streptomyces</taxon>
    </lineage>
</organism>
<evidence type="ECO:0000313" key="2">
    <source>
        <dbReference type="Proteomes" id="UP000660554"/>
    </source>
</evidence>
<gene>
    <name evidence="1" type="ORF">Scinn_53980</name>
</gene>
<reference evidence="2" key="1">
    <citation type="submission" date="2020-09" db="EMBL/GenBank/DDBJ databases">
        <title>Whole genome shotgun sequence of Streptomyces cinnamonensis NBRC 15873.</title>
        <authorList>
            <person name="Komaki H."/>
            <person name="Tamura T."/>
        </authorList>
    </citation>
    <scope>NUCLEOTIDE SEQUENCE [LARGE SCALE GENOMIC DNA]</scope>
    <source>
        <strain evidence="2">NBRC 15873</strain>
    </source>
</reference>
<accession>A0ABQ3NT28</accession>
<dbReference type="RefSeq" id="WP_191868733.1">
    <property type="nucleotide sequence ID" value="NZ_BMRU01000003.1"/>
</dbReference>
<name>A0ABQ3NT28_STRVG</name>
<dbReference type="GeneID" id="86956062"/>
<sequence length="76" mass="8506">MTEGYEYVPHPLLRRRVRDVASGIEGELMAVVNEDVSTSVHPHWVELAYIRGPSGREFSTAVDNIEPAEPHPGQRP</sequence>
<keyword evidence="2" id="KW-1185">Reference proteome</keyword>
<dbReference type="EMBL" id="BNDV01000012">
    <property type="protein sequence ID" value="GHI15935.1"/>
    <property type="molecule type" value="Genomic_DNA"/>
</dbReference>
<evidence type="ECO:0000313" key="1">
    <source>
        <dbReference type="EMBL" id="GHI15935.1"/>
    </source>
</evidence>
<comment type="caution">
    <text evidence="1">The sequence shown here is derived from an EMBL/GenBank/DDBJ whole genome shotgun (WGS) entry which is preliminary data.</text>
</comment>
<proteinExistence type="predicted"/>
<dbReference type="Proteomes" id="UP000660554">
    <property type="component" value="Unassembled WGS sequence"/>
</dbReference>